<reference evidence="1 2" key="2">
    <citation type="journal article" date="2022" name="Mol. Ecol. Resour.">
        <title>The genomes of chicory, endive, great burdock and yacon provide insights into Asteraceae paleo-polyploidization history and plant inulin production.</title>
        <authorList>
            <person name="Fan W."/>
            <person name="Wang S."/>
            <person name="Wang H."/>
            <person name="Wang A."/>
            <person name="Jiang F."/>
            <person name="Liu H."/>
            <person name="Zhao H."/>
            <person name="Xu D."/>
            <person name="Zhang Y."/>
        </authorList>
    </citation>
    <scope>NUCLEOTIDE SEQUENCE [LARGE SCALE GENOMIC DNA]</scope>
    <source>
        <strain evidence="2">cv. Punajuju</strain>
        <tissue evidence="1">Leaves</tissue>
    </source>
</reference>
<proteinExistence type="predicted"/>
<organism evidence="1 2">
    <name type="scientific">Cichorium intybus</name>
    <name type="common">Chicory</name>
    <dbReference type="NCBI Taxonomy" id="13427"/>
    <lineage>
        <taxon>Eukaryota</taxon>
        <taxon>Viridiplantae</taxon>
        <taxon>Streptophyta</taxon>
        <taxon>Embryophyta</taxon>
        <taxon>Tracheophyta</taxon>
        <taxon>Spermatophyta</taxon>
        <taxon>Magnoliopsida</taxon>
        <taxon>eudicotyledons</taxon>
        <taxon>Gunneridae</taxon>
        <taxon>Pentapetalae</taxon>
        <taxon>asterids</taxon>
        <taxon>campanulids</taxon>
        <taxon>Asterales</taxon>
        <taxon>Asteraceae</taxon>
        <taxon>Cichorioideae</taxon>
        <taxon>Cichorieae</taxon>
        <taxon>Cichoriinae</taxon>
        <taxon>Cichorium</taxon>
    </lineage>
</organism>
<gene>
    <name evidence="1" type="ORF">L2E82_37306</name>
</gene>
<evidence type="ECO:0000313" key="1">
    <source>
        <dbReference type="EMBL" id="KAI3708181.1"/>
    </source>
</evidence>
<comment type="caution">
    <text evidence="1">The sequence shown here is derived from an EMBL/GenBank/DDBJ whole genome shotgun (WGS) entry which is preliminary data.</text>
</comment>
<keyword evidence="2" id="KW-1185">Reference proteome</keyword>
<name>A0ACB9AEL2_CICIN</name>
<accession>A0ACB9AEL2</accession>
<dbReference type="EMBL" id="CM042015">
    <property type="protein sequence ID" value="KAI3708181.1"/>
    <property type="molecule type" value="Genomic_DNA"/>
</dbReference>
<sequence>MEEMANSINKQTPKTQFIRFNIFSIIIFISIFSFTVSLCSYIHHFSSFDKHYIFLICNGILVFLIMNFDSTHDSSPKENQSVTTNQINHPPVQISPTIEEQYQEEENEEDDGSDRNGSWVCVTEDDNVVSVVEDQVEDQQAEIHFIVDEQETEELNKRCAEFIRKMKQRIKSE</sequence>
<protein>
    <submittedName>
        <fullName evidence="1">Uncharacterized protein</fullName>
    </submittedName>
</protein>
<dbReference type="Proteomes" id="UP001055811">
    <property type="component" value="Linkage Group LG07"/>
</dbReference>
<evidence type="ECO:0000313" key="2">
    <source>
        <dbReference type="Proteomes" id="UP001055811"/>
    </source>
</evidence>
<reference evidence="2" key="1">
    <citation type="journal article" date="2022" name="Mol. Ecol. Resour.">
        <title>The genomes of chicory, endive, great burdock and yacon provide insights into Asteraceae palaeo-polyploidization history and plant inulin production.</title>
        <authorList>
            <person name="Fan W."/>
            <person name="Wang S."/>
            <person name="Wang H."/>
            <person name="Wang A."/>
            <person name="Jiang F."/>
            <person name="Liu H."/>
            <person name="Zhao H."/>
            <person name="Xu D."/>
            <person name="Zhang Y."/>
        </authorList>
    </citation>
    <scope>NUCLEOTIDE SEQUENCE [LARGE SCALE GENOMIC DNA]</scope>
    <source>
        <strain evidence="2">cv. Punajuju</strain>
    </source>
</reference>